<feature type="binding site" evidence="5">
    <location>
        <begin position="88"/>
        <end position="90"/>
    </location>
    <ligand>
        <name>substrate</name>
    </ligand>
</feature>
<dbReference type="GO" id="GO:0046081">
    <property type="term" value="P:dUTP catabolic process"/>
    <property type="evidence" value="ECO:0007669"/>
    <property type="project" value="InterPro"/>
</dbReference>
<dbReference type="Gene3D" id="2.70.40.10">
    <property type="match status" value="1"/>
</dbReference>
<organism evidence="7 8">
    <name type="scientific">Candidatus Liberibacter africanus PTSAPSY</name>
    <dbReference type="NCBI Taxonomy" id="1277257"/>
    <lineage>
        <taxon>Bacteria</taxon>
        <taxon>Pseudomonadati</taxon>
        <taxon>Pseudomonadota</taxon>
        <taxon>Alphaproteobacteria</taxon>
        <taxon>Hyphomicrobiales</taxon>
        <taxon>Rhizobiaceae</taxon>
        <taxon>Liberibacter</taxon>
    </lineage>
</organism>
<dbReference type="RefSeq" id="WP_047264509.1">
    <property type="nucleotide sequence ID" value="NZ_CP004021.1"/>
</dbReference>
<dbReference type="HAMAP" id="MF_00116">
    <property type="entry name" value="dUTPase_bact"/>
    <property type="match status" value="1"/>
</dbReference>
<dbReference type="GO" id="GO:0004170">
    <property type="term" value="F:dUTP diphosphatase activity"/>
    <property type="evidence" value="ECO:0007669"/>
    <property type="project" value="UniProtKB-UniRule"/>
</dbReference>
<evidence type="ECO:0000256" key="4">
    <source>
        <dbReference type="ARBA" id="ARBA00047686"/>
    </source>
</evidence>
<dbReference type="KEGG" id="lau:G293_04660"/>
<keyword evidence="8" id="KW-1185">Reference proteome</keyword>
<evidence type="ECO:0000313" key="7">
    <source>
        <dbReference type="EMBL" id="AKK20547.1"/>
    </source>
</evidence>
<evidence type="ECO:0000256" key="2">
    <source>
        <dbReference type="ARBA" id="ARBA00022801"/>
    </source>
</evidence>
<dbReference type="InterPro" id="IPR033704">
    <property type="entry name" value="dUTPase_trimeric"/>
</dbReference>
<comment type="similarity">
    <text evidence="1 5">Belongs to the dUTPase family.</text>
</comment>
<dbReference type="OrthoDB" id="9809956at2"/>
<dbReference type="STRING" id="1277257.G293_04660"/>
<dbReference type="InterPro" id="IPR029054">
    <property type="entry name" value="dUTPase-like"/>
</dbReference>
<dbReference type="UniPathway" id="UPA00610">
    <property type="reaction ID" value="UER00666"/>
</dbReference>
<dbReference type="Proteomes" id="UP000035503">
    <property type="component" value="Chromosome"/>
</dbReference>
<comment type="cofactor">
    <cofactor evidence="5">
        <name>Mg(2+)</name>
        <dbReference type="ChEBI" id="CHEBI:18420"/>
    </cofactor>
</comment>
<dbReference type="InterPro" id="IPR008181">
    <property type="entry name" value="dUTPase"/>
</dbReference>
<dbReference type="Pfam" id="PF00692">
    <property type="entry name" value="dUTPase"/>
    <property type="match status" value="1"/>
</dbReference>
<comment type="pathway">
    <text evidence="5">Pyrimidine metabolism; dUMP biosynthesis; dUMP from dCTP (dUTP route): step 2/2.</text>
</comment>
<comment type="caution">
    <text evidence="5">Lacks conserved residue(s) required for the propagation of feature annotation.</text>
</comment>
<feature type="binding site" evidence="5">
    <location>
        <begin position="71"/>
        <end position="73"/>
    </location>
    <ligand>
        <name>substrate</name>
    </ligand>
</feature>
<dbReference type="PATRIC" id="fig|1277257.4.peg.1009"/>
<evidence type="ECO:0000256" key="1">
    <source>
        <dbReference type="ARBA" id="ARBA00006581"/>
    </source>
</evidence>
<keyword evidence="5" id="KW-0479">Metal-binding</keyword>
<dbReference type="EC" id="3.6.1.23" evidence="5"/>
<keyword evidence="2 5" id="KW-0378">Hydrolase</keyword>
<feature type="domain" description="dUTPase-like" evidence="6">
    <location>
        <begin position="17"/>
        <end position="152"/>
    </location>
</feature>
<gene>
    <name evidence="5" type="primary">dut</name>
    <name evidence="7" type="ORF">G293_04660</name>
</gene>
<feature type="binding site" evidence="5">
    <location>
        <position position="84"/>
    </location>
    <ligand>
        <name>substrate</name>
    </ligand>
</feature>
<accession>A0A0G3I9S4</accession>
<protein>
    <recommendedName>
        <fullName evidence="5">Deoxyuridine 5'-triphosphate nucleotidohydrolase</fullName>
        <shortName evidence="5">dUTPase</shortName>
        <ecNumber evidence="5">3.6.1.23</ecNumber>
    </recommendedName>
    <alternativeName>
        <fullName evidence="5">dUTP pyrophosphatase</fullName>
    </alternativeName>
</protein>
<dbReference type="GO" id="GO:0006226">
    <property type="term" value="P:dUMP biosynthetic process"/>
    <property type="evidence" value="ECO:0007669"/>
    <property type="project" value="UniProtKB-UniRule"/>
</dbReference>
<evidence type="ECO:0000259" key="6">
    <source>
        <dbReference type="Pfam" id="PF00692"/>
    </source>
</evidence>
<keyword evidence="5" id="KW-0460">Magnesium</keyword>
<dbReference type="NCBIfam" id="TIGR00576">
    <property type="entry name" value="dut"/>
    <property type="match status" value="1"/>
</dbReference>
<evidence type="ECO:0000256" key="3">
    <source>
        <dbReference type="ARBA" id="ARBA00023080"/>
    </source>
</evidence>
<comment type="catalytic activity">
    <reaction evidence="4 5">
        <text>dUTP + H2O = dUMP + diphosphate + H(+)</text>
        <dbReference type="Rhea" id="RHEA:10248"/>
        <dbReference type="ChEBI" id="CHEBI:15377"/>
        <dbReference type="ChEBI" id="CHEBI:15378"/>
        <dbReference type="ChEBI" id="CHEBI:33019"/>
        <dbReference type="ChEBI" id="CHEBI:61555"/>
        <dbReference type="ChEBI" id="CHEBI:246422"/>
        <dbReference type="EC" id="3.6.1.23"/>
    </reaction>
</comment>
<name>A0A0G3I9S4_LIBAF</name>
<dbReference type="PANTHER" id="PTHR11241">
    <property type="entry name" value="DEOXYURIDINE 5'-TRIPHOSPHATE NUCLEOTIDOHYDROLASE"/>
    <property type="match status" value="1"/>
</dbReference>
<dbReference type="GO" id="GO:0000287">
    <property type="term" value="F:magnesium ion binding"/>
    <property type="evidence" value="ECO:0007669"/>
    <property type="project" value="UniProtKB-UniRule"/>
</dbReference>
<comment type="function">
    <text evidence="5">This enzyme is involved in nucleotide metabolism: it produces dUMP, the immediate precursor of thymidine nucleotides and it decreases the intracellular concentration of dUTP so that uracil cannot be incorporated into DNA.</text>
</comment>
<keyword evidence="3 5" id="KW-0546">Nucleotide metabolism</keyword>
<sequence length="154" mass="16745">MQSLYIPFMRLPHANGIPLPEYKTIGSSGMDLFAALPESKPVNLSPGMRSLIPGGYVVAIPHGYEGQIRSRSGLALNYGISCLNSPGTIDSDYRGEIKILLINLGQENFLITRGMRIAQLVIASSIRVHADLVSEIPIEENERNNNGFGSTGLY</sequence>
<evidence type="ECO:0000313" key="8">
    <source>
        <dbReference type="Proteomes" id="UP000035503"/>
    </source>
</evidence>
<dbReference type="PANTHER" id="PTHR11241:SF0">
    <property type="entry name" value="DEOXYURIDINE 5'-TRIPHOSPHATE NUCLEOTIDOHYDROLASE"/>
    <property type="match status" value="1"/>
</dbReference>
<dbReference type="InterPro" id="IPR036157">
    <property type="entry name" value="dUTPase-like_sf"/>
</dbReference>
<dbReference type="SUPFAM" id="SSF51283">
    <property type="entry name" value="dUTPase-like"/>
    <property type="match status" value="1"/>
</dbReference>
<evidence type="ECO:0000256" key="5">
    <source>
        <dbReference type="HAMAP-Rule" id="MF_00116"/>
    </source>
</evidence>
<dbReference type="AlphaFoldDB" id="A0A0G3I9S4"/>
<reference evidence="7 8" key="1">
    <citation type="journal article" date="2015" name="Genome Announc.">
        <title>Complete Genome Sequence of 'Candidatus Liberibacter africanus,' a Bacterium Associated with Citrus Huanglongbing.</title>
        <authorList>
            <person name="Lin H."/>
            <person name="Pietersen G."/>
            <person name="Han C."/>
            <person name="Read D.A."/>
            <person name="Lou B."/>
            <person name="Gupta G."/>
            <person name="Civerolo E.L."/>
        </authorList>
    </citation>
    <scope>NUCLEOTIDE SEQUENCE [LARGE SCALE GENOMIC DNA]</scope>
    <source>
        <strain evidence="7 8">PTSAPSY</strain>
    </source>
</reference>
<dbReference type="NCBIfam" id="NF001862">
    <property type="entry name" value="PRK00601.1"/>
    <property type="match status" value="1"/>
</dbReference>
<dbReference type="CDD" id="cd07557">
    <property type="entry name" value="trimeric_dUTPase"/>
    <property type="match status" value="1"/>
</dbReference>
<proteinExistence type="inferred from homology"/>
<dbReference type="EMBL" id="CP004021">
    <property type="protein sequence ID" value="AKK20547.1"/>
    <property type="molecule type" value="Genomic_DNA"/>
</dbReference>